<protein>
    <recommendedName>
        <fullName evidence="3">Endonuclease/exonuclease/phosphatase domain-containing protein</fullName>
    </recommendedName>
</protein>
<dbReference type="InterPro" id="IPR050410">
    <property type="entry name" value="CCR4/nocturin_mRNA_transcr"/>
</dbReference>
<proteinExistence type="predicted"/>
<evidence type="ECO:0008006" key="3">
    <source>
        <dbReference type="Google" id="ProtNLM"/>
    </source>
</evidence>
<evidence type="ECO:0000256" key="1">
    <source>
        <dbReference type="SAM" id="MobiDB-lite"/>
    </source>
</evidence>
<dbReference type="AlphaFoldDB" id="A0A6C0EJA4"/>
<dbReference type="PANTHER" id="PTHR12121:SF36">
    <property type="entry name" value="ENDONUCLEASE_EXONUCLEASE_PHOSPHATASE DOMAIN-CONTAINING PROTEIN"/>
    <property type="match status" value="1"/>
</dbReference>
<feature type="region of interest" description="Disordered" evidence="1">
    <location>
        <begin position="1"/>
        <end position="38"/>
    </location>
</feature>
<reference evidence="2" key="1">
    <citation type="journal article" date="2020" name="Nature">
        <title>Giant virus diversity and host interactions through global metagenomics.</title>
        <authorList>
            <person name="Schulz F."/>
            <person name="Roux S."/>
            <person name="Paez-Espino D."/>
            <person name="Jungbluth S."/>
            <person name="Walsh D.A."/>
            <person name="Denef V.J."/>
            <person name="McMahon K.D."/>
            <person name="Konstantinidis K.T."/>
            <person name="Eloe-Fadrosh E.A."/>
            <person name="Kyrpides N.C."/>
            <person name="Woyke T."/>
        </authorList>
    </citation>
    <scope>NUCLEOTIDE SEQUENCE</scope>
    <source>
        <strain evidence="2">GVMAG-M-3300001351-8</strain>
    </source>
</reference>
<feature type="compositionally biased region" description="Basic and acidic residues" evidence="1">
    <location>
        <begin position="1"/>
        <end position="12"/>
    </location>
</feature>
<evidence type="ECO:0000313" key="2">
    <source>
        <dbReference type="EMBL" id="QHT28812.1"/>
    </source>
</evidence>
<sequence length="517" mass="58871">MGQHHSTEDFNDIRSGLGGGQMRKRAPKHRGEEEGESGMINTLTNYTISIWDYITKRTPKPITHVNWNILADGLGNDGFVTPTTLPTSAEFQASVLRLTNSRKELNGYESLDNCPELMSAWLKAHPEFNDYQKTLDKLLEWESDSLIDTDWDDFYNVKNLDAMEEFITKVGYPGRGPVMVKKLELVNADIITMQEMDKYTYFVDQLEEYSSSIGEQPYQRVGLSSVTKSRGKELLVSSPSDFEAYLARKDNAFIPKLNSTSYSLNPKKMESTVDSVDPEEPDNDGSCIFWKEDRFNCLEIDYRLLQPEYENKKGIFKATGIAYAQLCDKNDGTIAHVFSTHLTSGNKDKEETVRVGEIQRVNQFIKEKFDNSKGLHGQYIILGMDGNSYQGFSAGDFDETCNMYSFLTKEGLLNYEPVVPDDDKHITWSVNKIRGPMTNQIRKIGDYQLDRIDYSATSSNLTQVDNADQERIEQMARSPRYTATTTDMSKKEIYGKMLPNMFNPSDHLPVIASYILQ</sequence>
<dbReference type="InterPro" id="IPR036691">
    <property type="entry name" value="Endo/exonu/phosph_ase_sf"/>
</dbReference>
<dbReference type="PANTHER" id="PTHR12121">
    <property type="entry name" value="CARBON CATABOLITE REPRESSOR PROTEIN 4"/>
    <property type="match status" value="1"/>
</dbReference>
<name>A0A6C0EJA4_9ZZZZ</name>
<organism evidence="2">
    <name type="scientific">viral metagenome</name>
    <dbReference type="NCBI Taxonomy" id="1070528"/>
    <lineage>
        <taxon>unclassified sequences</taxon>
        <taxon>metagenomes</taxon>
        <taxon>organismal metagenomes</taxon>
    </lineage>
</organism>
<accession>A0A6C0EJA4</accession>
<dbReference type="GO" id="GO:0000175">
    <property type="term" value="F:3'-5'-RNA exonuclease activity"/>
    <property type="evidence" value="ECO:0007669"/>
    <property type="project" value="TreeGrafter"/>
</dbReference>
<dbReference type="Gene3D" id="3.60.10.10">
    <property type="entry name" value="Endonuclease/exonuclease/phosphatase"/>
    <property type="match status" value="1"/>
</dbReference>
<dbReference type="SUPFAM" id="SSF56219">
    <property type="entry name" value="DNase I-like"/>
    <property type="match status" value="1"/>
</dbReference>
<dbReference type="EMBL" id="MN738864">
    <property type="protein sequence ID" value="QHT28812.1"/>
    <property type="molecule type" value="Genomic_DNA"/>
</dbReference>